<keyword evidence="4" id="KW-1185">Reference proteome</keyword>
<keyword evidence="3" id="KW-0808">Transferase</keyword>
<dbReference type="SUPFAM" id="SSF55729">
    <property type="entry name" value="Acyl-CoA N-acyltransferases (Nat)"/>
    <property type="match status" value="1"/>
</dbReference>
<evidence type="ECO:0000313" key="4">
    <source>
        <dbReference type="Proteomes" id="UP000184111"/>
    </source>
</evidence>
<dbReference type="InterPro" id="IPR000182">
    <property type="entry name" value="GNAT_dom"/>
</dbReference>
<accession>A0A1M7K6Z5</accession>
<dbReference type="GO" id="GO:0016747">
    <property type="term" value="F:acyltransferase activity, transferring groups other than amino-acyl groups"/>
    <property type="evidence" value="ECO:0007669"/>
    <property type="project" value="InterPro"/>
</dbReference>
<organism evidence="3 4">
    <name type="scientific">Actinacidiphila paucisporea</name>
    <dbReference type="NCBI Taxonomy" id="310782"/>
    <lineage>
        <taxon>Bacteria</taxon>
        <taxon>Bacillati</taxon>
        <taxon>Actinomycetota</taxon>
        <taxon>Actinomycetes</taxon>
        <taxon>Kitasatosporales</taxon>
        <taxon>Streptomycetaceae</taxon>
        <taxon>Actinacidiphila</taxon>
    </lineage>
</organism>
<dbReference type="Gene3D" id="3.40.630.30">
    <property type="match status" value="1"/>
</dbReference>
<evidence type="ECO:0000259" key="2">
    <source>
        <dbReference type="PROSITE" id="PS51186"/>
    </source>
</evidence>
<dbReference type="OrthoDB" id="3533156at2"/>
<evidence type="ECO:0000256" key="1">
    <source>
        <dbReference type="SAM" id="MobiDB-lite"/>
    </source>
</evidence>
<name>A0A1M7K6Z5_9ACTN</name>
<feature type="region of interest" description="Disordered" evidence="1">
    <location>
        <begin position="171"/>
        <end position="194"/>
    </location>
</feature>
<dbReference type="Pfam" id="PF13302">
    <property type="entry name" value="Acetyltransf_3"/>
    <property type="match status" value="1"/>
</dbReference>
<dbReference type="AlphaFoldDB" id="A0A1M7K6Z5"/>
<dbReference type="Proteomes" id="UP000184111">
    <property type="component" value="Unassembled WGS sequence"/>
</dbReference>
<dbReference type="PANTHER" id="PTHR43792:SF1">
    <property type="entry name" value="N-ACETYLTRANSFERASE DOMAIN-CONTAINING PROTEIN"/>
    <property type="match status" value="1"/>
</dbReference>
<reference evidence="3 4" key="1">
    <citation type="submission" date="2016-11" db="EMBL/GenBank/DDBJ databases">
        <authorList>
            <person name="Jaros S."/>
            <person name="Januszkiewicz K."/>
            <person name="Wedrychowicz H."/>
        </authorList>
    </citation>
    <scope>NUCLEOTIDE SEQUENCE [LARGE SCALE GENOMIC DNA]</scope>
    <source>
        <strain evidence="3 4">CGMCC 4.2025</strain>
    </source>
</reference>
<sequence length="194" mass="21347">MSDLGSVAWPPEPIRTERLVLRGPEARDRAAFIELLASPEVHTYLGGPRPRDALEREVPAVPERWPGSFVVELDGAMIGHILLRRAKEHRRPAAAGKADLGYLFLPRAWGYGYAAEACTAALGWFDGAFPGEPVVLATQTANAASMRLAAKLGFTEVERFHAWDAEQWLGLRPPPPDPQAVRARALTSRHRTAR</sequence>
<dbReference type="InterPro" id="IPR016181">
    <property type="entry name" value="Acyl_CoA_acyltransferase"/>
</dbReference>
<dbReference type="STRING" id="310782.SAMN05216499_112161"/>
<dbReference type="PANTHER" id="PTHR43792">
    <property type="entry name" value="GNAT FAMILY, PUTATIVE (AFU_ORTHOLOGUE AFUA_3G00765)-RELATED-RELATED"/>
    <property type="match status" value="1"/>
</dbReference>
<gene>
    <name evidence="3" type="ORF">SAMN05216499_112161</name>
</gene>
<dbReference type="InterPro" id="IPR051531">
    <property type="entry name" value="N-acetyltransferase"/>
</dbReference>
<feature type="domain" description="N-acetyltransferase" evidence="2">
    <location>
        <begin position="19"/>
        <end position="174"/>
    </location>
</feature>
<evidence type="ECO:0000313" key="3">
    <source>
        <dbReference type="EMBL" id="SHM60753.1"/>
    </source>
</evidence>
<dbReference type="EMBL" id="FRBI01000012">
    <property type="protein sequence ID" value="SHM60753.1"/>
    <property type="molecule type" value="Genomic_DNA"/>
</dbReference>
<proteinExistence type="predicted"/>
<dbReference type="RefSeq" id="WP_073500220.1">
    <property type="nucleotide sequence ID" value="NZ_FRBI01000012.1"/>
</dbReference>
<protein>
    <submittedName>
        <fullName evidence="3">Protein N-acetyltransferase, RimJ/RimL family</fullName>
    </submittedName>
</protein>
<dbReference type="PROSITE" id="PS51186">
    <property type="entry name" value="GNAT"/>
    <property type="match status" value="1"/>
</dbReference>